<comment type="caution">
    <text evidence="1">The sequence shown here is derived from an EMBL/GenBank/DDBJ whole genome shotgun (WGS) entry which is preliminary data.</text>
</comment>
<dbReference type="EMBL" id="BPLR01010748">
    <property type="protein sequence ID" value="GIY41746.1"/>
    <property type="molecule type" value="Genomic_DNA"/>
</dbReference>
<keyword evidence="2" id="KW-1185">Reference proteome</keyword>
<organism evidence="1 2">
    <name type="scientific">Caerostris extrusa</name>
    <name type="common">Bark spider</name>
    <name type="synonym">Caerostris bankana</name>
    <dbReference type="NCBI Taxonomy" id="172846"/>
    <lineage>
        <taxon>Eukaryota</taxon>
        <taxon>Metazoa</taxon>
        <taxon>Ecdysozoa</taxon>
        <taxon>Arthropoda</taxon>
        <taxon>Chelicerata</taxon>
        <taxon>Arachnida</taxon>
        <taxon>Araneae</taxon>
        <taxon>Araneomorphae</taxon>
        <taxon>Entelegynae</taxon>
        <taxon>Araneoidea</taxon>
        <taxon>Araneidae</taxon>
        <taxon>Caerostris</taxon>
    </lineage>
</organism>
<accession>A0AAV4T8Y2</accession>
<gene>
    <name evidence="1" type="ORF">CEXT_739881</name>
</gene>
<evidence type="ECO:0000313" key="2">
    <source>
        <dbReference type="Proteomes" id="UP001054945"/>
    </source>
</evidence>
<dbReference type="Proteomes" id="UP001054945">
    <property type="component" value="Unassembled WGS sequence"/>
</dbReference>
<proteinExistence type="predicted"/>
<sequence>MCVLSFTSYKITRNLPEWISNPQNDVLLWRNDSRFHPEPCAVAIEANGMKDGADQYHASPMVFTQATSWSIMMEQTLCKNTKGWLLLLLMPFKRAISH</sequence>
<dbReference type="AlphaFoldDB" id="A0AAV4T8Y2"/>
<name>A0AAV4T8Y2_CAEEX</name>
<reference evidence="1 2" key="1">
    <citation type="submission" date="2021-06" db="EMBL/GenBank/DDBJ databases">
        <title>Caerostris extrusa draft genome.</title>
        <authorList>
            <person name="Kono N."/>
            <person name="Arakawa K."/>
        </authorList>
    </citation>
    <scope>NUCLEOTIDE SEQUENCE [LARGE SCALE GENOMIC DNA]</scope>
</reference>
<protein>
    <submittedName>
        <fullName evidence="1">Uncharacterized protein</fullName>
    </submittedName>
</protein>
<evidence type="ECO:0000313" key="1">
    <source>
        <dbReference type="EMBL" id="GIY41746.1"/>
    </source>
</evidence>